<dbReference type="SUPFAM" id="SSF46689">
    <property type="entry name" value="Homeodomain-like"/>
    <property type="match status" value="1"/>
</dbReference>
<dbReference type="Proteomes" id="UP000053372">
    <property type="component" value="Unassembled WGS sequence"/>
</dbReference>
<dbReference type="GO" id="GO:0003700">
    <property type="term" value="F:DNA-binding transcription factor activity"/>
    <property type="evidence" value="ECO:0007669"/>
    <property type="project" value="TreeGrafter"/>
</dbReference>
<accession>A0A0V7ZMN5</accession>
<dbReference type="InterPro" id="IPR001647">
    <property type="entry name" value="HTH_TetR"/>
</dbReference>
<dbReference type="PROSITE" id="PS50977">
    <property type="entry name" value="HTH_TETR_2"/>
    <property type="match status" value="1"/>
</dbReference>
<feature type="domain" description="HTH tetR-type" evidence="3">
    <location>
        <begin position="10"/>
        <end position="70"/>
    </location>
</feature>
<evidence type="ECO:0000256" key="2">
    <source>
        <dbReference type="PROSITE-ProRule" id="PRU00335"/>
    </source>
</evidence>
<dbReference type="PANTHER" id="PTHR30055">
    <property type="entry name" value="HTH-TYPE TRANSCRIPTIONAL REGULATOR RUTR"/>
    <property type="match status" value="1"/>
</dbReference>
<dbReference type="Pfam" id="PF00440">
    <property type="entry name" value="TetR_N"/>
    <property type="match status" value="1"/>
</dbReference>
<dbReference type="PANTHER" id="PTHR30055:SF235">
    <property type="entry name" value="TRANSCRIPTIONAL REGULATORY PROTEIN"/>
    <property type="match status" value="1"/>
</dbReference>
<dbReference type="AlphaFoldDB" id="A0A0V7ZMN5"/>
<dbReference type="InterPro" id="IPR041586">
    <property type="entry name" value="PsrA_TetR_C"/>
</dbReference>
<dbReference type="Gene3D" id="1.10.357.10">
    <property type="entry name" value="Tetracycline Repressor, domain 2"/>
    <property type="match status" value="1"/>
</dbReference>
<evidence type="ECO:0000259" key="3">
    <source>
        <dbReference type="PROSITE" id="PS50977"/>
    </source>
</evidence>
<evidence type="ECO:0000313" key="5">
    <source>
        <dbReference type="Proteomes" id="UP000053372"/>
    </source>
</evidence>
<dbReference type="InterPro" id="IPR009057">
    <property type="entry name" value="Homeodomain-like_sf"/>
</dbReference>
<sequence length="210" mass="23639">MKVKVNVATADTKEQILNVAEKLFAEKGFAGTTLRGVIREAEVNIAAVHYHFGSKEKLFSAVVQRVAKQIIQAQQRQLKNYENGEKPTSVENLLEAFIAPPLQTISQMGEMGVIRAQFIGRCRTEPFPVQQLAEKEFSENHQRFLDMLQRALPDQTRSELQWKLDLSIAVLVRVLTQVGKPNALVQENSPQEVEVAIKRLVNFVTQGMKA</sequence>
<dbReference type="InterPro" id="IPR023772">
    <property type="entry name" value="DNA-bd_HTH_TetR-type_CS"/>
</dbReference>
<dbReference type="EMBL" id="LMTZ01000104">
    <property type="protein sequence ID" value="KST65804.1"/>
    <property type="molecule type" value="Genomic_DNA"/>
</dbReference>
<evidence type="ECO:0000313" key="4">
    <source>
        <dbReference type="EMBL" id="KST65804.1"/>
    </source>
</evidence>
<gene>
    <name evidence="4" type="ORF">BC008_22685</name>
</gene>
<reference evidence="4 5" key="1">
    <citation type="journal article" date="2015" name="Genome Announc.">
        <title>Draft Genome of the Euendolithic (true boring) Cyanobacterium Mastigocoleus testarum strain BC008.</title>
        <authorList>
            <person name="Guida B.S."/>
            <person name="Garcia-Pichel F."/>
        </authorList>
    </citation>
    <scope>NUCLEOTIDE SEQUENCE [LARGE SCALE GENOMIC DNA]</scope>
    <source>
        <strain evidence="4 5">BC008</strain>
    </source>
</reference>
<evidence type="ECO:0000256" key="1">
    <source>
        <dbReference type="ARBA" id="ARBA00023125"/>
    </source>
</evidence>
<dbReference type="PRINTS" id="PR00455">
    <property type="entry name" value="HTHTETR"/>
</dbReference>
<dbReference type="GO" id="GO:0000976">
    <property type="term" value="F:transcription cis-regulatory region binding"/>
    <property type="evidence" value="ECO:0007669"/>
    <property type="project" value="TreeGrafter"/>
</dbReference>
<dbReference type="PROSITE" id="PS01081">
    <property type="entry name" value="HTH_TETR_1"/>
    <property type="match status" value="1"/>
</dbReference>
<proteinExistence type="predicted"/>
<organism evidence="4 5">
    <name type="scientific">Mastigocoleus testarum BC008</name>
    <dbReference type="NCBI Taxonomy" id="371196"/>
    <lineage>
        <taxon>Bacteria</taxon>
        <taxon>Bacillati</taxon>
        <taxon>Cyanobacteriota</taxon>
        <taxon>Cyanophyceae</taxon>
        <taxon>Nostocales</taxon>
        <taxon>Hapalosiphonaceae</taxon>
        <taxon>Mastigocoleus</taxon>
    </lineage>
</organism>
<name>A0A0V7ZMN5_9CYAN</name>
<keyword evidence="1 2" id="KW-0238">DNA-binding</keyword>
<protein>
    <submittedName>
        <fullName evidence="4">Transcriptional regulator</fullName>
    </submittedName>
</protein>
<dbReference type="SUPFAM" id="SSF48498">
    <property type="entry name" value="Tetracyclin repressor-like, C-terminal domain"/>
    <property type="match status" value="1"/>
</dbReference>
<dbReference type="OrthoDB" id="9800152at2"/>
<keyword evidence="5" id="KW-1185">Reference proteome</keyword>
<dbReference type="InterPro" id="IPR050109">
    <property type="entry name" value="HTH-type_TetR-like_transc_reg"/>
</dbReference>
<dbReference type="InterPro" id="IPR036271">
    <property type="entry name" value="Tet_transcr_reg_TetR-rel_C_sf"/>
</dbReference>
<dbReference type="Pfam" id="PF17939">
    <property type="entry name" value="TetR_C_30"/>
    <property type="match status" value="1"/>
</dbReference>
<feature type="DNA-binding region" description="H-T-H motif" evidence="2">
    <location>
        <begin position="33"/>
        <end position="52"/>
    </location>
</feature>
<comment type="caution">
    <text evidence="4">The sequence shown here is derived from an EMBL/GenBank/DDBJ whole genome shotgun (WGS) entry which is preliminary data.</text>
</comment>